<gene>
    <name evidence="2" type="ORF">A3770_18p82140</name>
</gene>
<dbReference type="AlphaFoldDB" id="A0A5B8N077"/>
<name>A0A5B8N077_9CHLO</name>
<proteinExistence type="predicted"/>
<reference evidence="2 3" key="1">
    <citation type="submission" date="2018-07" db="EMBL/GenBank/DDBJ databases">
        <title>The complete nuclear genome of the prasinophyte Chloropicon primus (CCMP1205).</title>
        <authorList>
            <person name="Pombert J.-F."/>
            <person name="Otis C."/>
            <person name="Turmel M."/>
            <person name="Lemieux C."/>
        </authorList>
    </citation>
    <scope>NUCLEOTIDE SEQUENCE [LARGE SCALE GENOMIC DNA]</scope>
    <source>
        <strain evidence="2 3">CCMP1205</strain>
    </source>
</reference>
<sequence length="273" mass="30791">MGDDVSKEGIANVVDEEVFGYHSHTILDAFRQFQEENDKVSKKRCRERVEVEPDATLLPNKKHDVWLASRYVEPKAVNDKSNGAAPPHAGEVAGSTPSFEHNPYSYPESERGLRKILSKTRPLEALASSRLSRIDDLSVEYEKRSRMELETMVKQLVKSSKKWSAAQALRGQSNFCYKRHISAVAQYLGEAEAKILVGKHTDGTNNLYRSCVAMAAWLVGLGYEGFEWSSGEEGFNRLLDSIESGTLNPMPALARLFHRHMLEWPPLELKQVQ</sequence>
<evidence type="ECO:0000256" key="1">
    <source>
        <dbReference type="SAM" id="MobiDB-lite"/>
    </source>
</evidence>
<dbReference type="Proteomes" id="UP000316726">
    <property type="component" value="Chromosome 18"/>
</dbReference>
<accession>A0A5B8N077</accession>
<keyword evidence="3" id="KW-1185">Reference proteome</keyword>
<evidence type="ECO:0000313" key="3">
    <source>
        <dbReference type="Proteomes" id="UP000316726"/>
    </source>
</evidence>
<evidence type="ECO:0000313" key="2">
    <source>
        <dbReference type="EMBL" id="QDZ25696.1"/>
    </source>
</evidence>
<protein>
    <submittedName>
        <fullName evidence="2">Uncharacterized protein</fullName>
    </submittedName>
</protein>
<organism evidence="2 3">
    <name type="scientific">Chloropicon primus</name>
    <dbReference type="NCBI Taxonomy" id="1764295"/>
    <lineage>
        <taxon>Eukaryota</taxon>
        <taxon>Viridiplantae</taxon>
        <taxon>Chlorophyta</taxon>
        <taxon>Chloropicophyceae</taxon>
        <taxon>Chloropicales</taxon>
        <taxon>Chloropicaceae</taxon>
        <taxon>Chloropicon</taxon>
    </lineage>
</organism>
<dbReference type="EMBL" id="CP031051">
    <property type="protein sequence ID" value="QDZ25696.1"/>
    <property type="molecule type" value="Genomic_DNA"/>
</dbReference>
<feature type="region of interest" description="Disordered" evidence="1">
    <location>
        <begin position="77"/>
        <end position="106"/>
    </location>
</feature>